<feature type="region of interest" description="Disordered" evidence="1">
    <location>
        <begin position="55"/>
        <end position="100"/>
    </location>
</feature>
<feature type="compositionally biased region" description="Polar residues" evidence="1">
    <location>
        <begin position="72"/>
        <end position="90"/>
    </location>
</feature>
<name>A0A9P8MD03_9HYPO</name>
<dbReference type="AlphaFoldDB" id="A0A9P8MD03"/>
<proteinExistence type="predicted"/>
<gene>
    <name evidence="2" type="ORF">MHUMG1_04412</name>
</gene>
<sequence>MPASKGDPAARKPKSKNKDAKEISVYWADALRAGSNTWCVRHLIRFGMISMSSDGSSCMNGRSQYAGEPTADTKQAHSTESPELGTTKQNTNKRRGQQHVRWARVCRPRPKTKRYVRLMGSAVAMPRHLIDQHWQTTKLRARVQSRFSDQKP</sequence>
<accession>A0A9P8MD03</accession>
<keyword evidence="3" id="KW-1185">Reference proteome</keyword>
<evidence type="ECO:0000313" key="2">
    <source>
        <dbReference type="EMBL" id="KAH0598040.1"/>
    </source>
</evidence>
<reference evidence="2 3" key="1">
    <citation type="submission" date="2020-07" db="EMBL/GenBank/DDBJ databases">
        <title>Metarhizium humberi genome.</title>
        <authorList>
            <person name="Lysoe E."/>
        </authorList>
    </citation>
    <scope>NUCLEOTIDE SEQUENCE [LARGE SCALE GENOMIC DNA]</scope>
    <source>
        <strain evidence="2 3">ESALQ1638</strain>
    </source>
</reference>
<comment type="caution">
    <text evidence="2">The sequence shown here is derived from an EMBL/GenBank/DDBJ whole genome shotgun (WGS) entry which is preliminary data.</text>
</comment>
<organism evidence="2 3">
    <name type="scientific">Metarhizium humberi</name>
    <dbReference type="NCBI Taxonomy" id="2596975"/>
    <lineage>
        <taxon>Eukaryota</taxon>
        <taxon>Fungi</taxon>
        <taxon>Dikarya</taxon>
        <taxon>Ascomycota</taxon>
        <taxon>Pezizomycotina</taxon>
        <taxon>Sordariomycetes</taxon>
        <taxon>Hypocreomycetidae</taxon>
        <taxon>Hypocreales</taxon>
        <taxon>Clavicipitaceae</taxon>
        <taxon>Metarhizium</taxon>
    </lineage>
</organism>
<evidence type="ECO:0000313" key="3">
    <source>
        <dbReference type="Proteomes" id="UP000764110"/>
    </source>
</evidence>
<feature type="compositionally biased region" description="Basic residues" evidence="1">
    <location>
        <begin position="91"/>
        <end position="100"/>
    </location>
</feature>
<dbReference type="Proteomes" id="UP000764110">
    <property type="component" value="Unassembled WGS sequence"/>
</dbReference>
<evidence type="ECO:0000256" key="1">
    <source>
        <dbReference type="SAM" id="MobiDB-lite"/>
    </source>
</evidence>
<protein>
    <submittedName>
        <fullName evidence="2">Uncharacterized protein</fullName>
    </submittedName>
</protein>
<dbReference type="EMBL" id="JACEFI010000006">
    <property type="protein sequence ID" value="KAH0598040.1"/>
    <property type="molecule type" value="Genomic_DNA"/>
</dbReference>